<dbReference type="AlphaFoldDB" id="A0A1V0B9Y3"/>
<dbReference type="InterPro" id="IPR052563">
    <property type="entry name" value="FliK"/>
</dbReference>
<feature type="domain" description="Flagellar hook-length control protein-like C-terminal" evidence="2">
    <location>
        <begin position="216"/>
        <end position="297"/>
    </location>
</feature>
<dbReference type="STRING" id="1931241.BVH74_02780"/>
<reference evidence="3 4" key="1">
    <citation type="submission" date="2017-03" db="EMBL/GenBank/DDBJ databases">
        <title>Complete genome sequence of the novel DNRA strain Pseudomonas sp. S-6-2 isolated from Chinese polluted river sediment. Journal of Biotechnology.</title>
        <authorList>
            <person name="Li J."/>
            <person name="Xiang F."/>
            <person name="Wang L."/>
            <person name="Xi L."/>
            <person name="Liu J."/>
        </authorList>
    </citation>
    <scope>NUCLEOTIDE SEQUENCE [LARGE SCALE GENOMIC DNA]</scope>
    <source>
        <strain evidence="3 4">S-6-2</strain>
    </source>
</reference>
<evidence type="ECO:0000256" key="1">
    <source>
        <dbReference type="SAM" id="MobiDB-lite"/>
    </source>
</evidence>
<name>A0A1V0B9Y3_9GAMM</name>
<keyword evidence="4" id="KW-1185">Reference proteome</keyword>
<feature type="region of interest" description="Disordered" evidence="1">
    <location>
        <begin position="312"/>
        <end position="336"/>
    </location>
</feature>
<evidence type="ECO:0000313" key="3">
    <source>
        <dbReference type="EMBL" id="AQZ96690.1"/>
    </source>
</evidence>
<dbReference type="KEGG" id="ppha:BVH74_02780"/>
<protein>
    <recommendedName>
        <fullName evidence="2">Flagellar hook-length control protein-like C-terminal domain-containing protein</fullName>
    </recommendedName>
</protein>
<organism evidence="3 4">
    <name type="scientific">Halopseudomonas phragmitis</name>
    <dbReference type="NCBI Taxonomy" id="1931241"/>
    <lineage>
        <taxon>Bacteria</taxon>
        <taxon>Pseudomonadati</taxon>
        <taxon>Pseudomonadota</taxon>
        <taxon>Gammaproteobacteria</taxon>
        <taxon>Pseudomonadales</taxon>
        <taxon>Pseudomonadaceae</taxon>
        <taxon>Halopseudomonas</taxon>
    </lineage>
</organism>
<dbReference type="PANTHER" id="PTHR37533:SF2">
    <property type="entry name" value="FLAGELLAR HOOK-LENGTH CONTROL PROTEIN"/>
    <property type="match status" value="1"/>
</dbReference>
<proteinExistence type="predicted"/>
<feature type="region of interest" description="Disordered" evidence="1">
    <location>
        <begin position="89"/>
        <end position="122"/>
    </location>
</feature>
<evidence type="ECO:0000313" key="4">
    <source>
        <dbReference type="Proteomes" id="UP000243488"/>
    </source>
</evidence>
<dbReference type="Proteomes" id="UP000243488">
    <property type="component" value="Chromosome"/>
</dbReference>
<gene>
    <name evidence="3" type="ORF">BVH74_02780</name>
</gene>
<dbReference type="Gene3D" id="3.30.750.140">
    <property type="match status" value="1"/>
</dbReference>
<dbReference type="InterPro" id="IPR021136">
    <property type="entry name" value="Flagellar_hook_control-like_C"/>
</dbReference>
<accession>A0A1V0B9Y3</accession>
<evidence type="ECO:0000259" key="2">
    <source>
        <dbReference type="Pfam" id="PF02120"/>
    </source>
</evidence>
<dbReference type="EMBL" id="CP020100">
    <property type="protein sequence ID" value="AQZ96690.1"/>
    <property type="molecule type" value="Genomic_DNA"/>
</dbReference>
<dbReference type="PANTHER" id="PTHR37533">
    <property type="entry name" value="FLAGELLAR HOOK-LENGTH CONTROL PROTEIN"/>
    <property type="match status" value="1"/>
</dbReference>
<dbReference type="Pfam" id="PF02120">
    <property type="entry name" value="Flg_hook"/>
    <property type="match status" value="1"/>
</dbReference>
<sequence>MQTLLALLAEATTDQAQSGAVVAPVEREPLDSHGATQGLHSAPPSLEQLEGWLQQQQELQGLQLGARESLPGVPESDVVDLPLAVQLRARQAAEHEPAGRQPDLRVQTPQPQPQPQPQLQTLMPPAQETGLDEQVRVFEPRAEVSGPALKMPMLAEALGLALAPESSSLRSGEPALLSPAIQPQAGPVINPGLAVEVRPVAAEARWGEQMLAALREQVEMQVQQRSQQATIRLDPPELGSLDIQIQHEQGKLSVQINAAQADVARLLNLLSERLRNELMGLHFTQVEVQVGADAEQGRQGRQQLPEQELVRQAQELPNETAGRHGSGQPDDVLISV</sequence>
<dbReference type="InterPro" id="IPR038610">
    <property type="entry name" value="FliK-like_C_sf"/>
</dbReference>
<dbReference type="CDD" id="cd17470">
    <property type="entry name" value="T3SS_Flik_C"/>
    <property type="match status" value="1"/>
</dbReference>